<protein>
    <submittedName>
        <fullName evidence="1">Uncharacterized protein</fullName>
    </submittedName>
</protein>
<proteinExistence type="predicted"/>
<sequence length="451" mass="48685">MRTIRLFLLLVVPFVAIGLVSSCQSASSFPGVYAGVKLSISPMIGAGMIRTDVVILFRKDGTFTDELEEPDWKTAVSGKYAISGSKVILTFAKDGDKTEYKFTEKGNLDAGSFTLFKMAEKDKIPPGEYEFQYASGSGGIGTPVPYVGASGKTYLNFDGNGNFTTEKNSATVVAGDNIGGGTSKSSDGKGKYVLKDGELTLTFSNGAVTRHSFFAHRGDGSKGDAMAVIDGRFFFEKDEKDKKKTSKDAPAASTILESLRRQHGGNAIDNIKTVLVKGTMTGLNLVSRIDLENKKYRYEIYQGNKLIGVEQIEGNSGWQWVNGKRSAVTQQRIKEVKISAYTGISGLRAANNNGFTGATVTAGKNGEGYSVAFMVDGIPVVYVVNNNLQLLGDGYQMGNAQTLTLYSNYKKVGSLNIPFTETMTREGKKQVATINEYQVNVPLGTDWSVPQ</sequence>
<gene>
    <name evidence="1" type="ORF">P0Y53_15030</name>
</gene>
<name>A0AAJ5WMH0_9BACT</name>
<dbReference type="AlphaFoldDB" id="A0AAJ5WMH0"/>
<dbReference type="EMBL" id="CP119311">
    <property type="protein sequence ID" value="WEK33804.1"/>
    <property type="molecule type" value="Genomic_DNA"/>
</dbReference>
<organism evidence="1 2">
    <name type="scientific">Candidatus Pseudobacter hemicellulosilyticus</name>
    <dbReference type="NCBI Taxonomy" id="3121375"/>
    <lineage>
        <taxon>Bacteria</taxon>
        <taxon>Pseudomonadati</taxon>
        <taxon>Bacteroidota</taxon>
        <taxon>Chitinophagia</taxon>
        <taxon>Chitinophagales</taxon>
        <taxon>Chitinophagaceae</taxon>
        <taxon>Pseudobacter</taxon>
    </lineage>
</organism>
<evidence type="ECO:0000313" key="1">
    <source>
        <dbReference type="EMBL" id="WEK33804.1"/>
    </source>
</evidence>
<evidence type="ECO:0000313" key="2">
    <source>
        <dbReference type="Proteomes" id="UP001220610"/>
    </source>
</evidence>
<dbReference type="PROSITE" id="PS51257">
    <property type="entry name" value="PROKAR_LIPOPROTEIN"/>
    <property type="match status" value="1"/>
</dbReference>
<accession>A0AAJ5WMH0</accession>
<reference evidence="1" key="1">
    <citation type="submission" date="2023-03" db="EMBL/GenBank/DDBJ databases">
        <title>Andean soil-derived lignocellulolytic bacterial consortium as a source of novel taxa and putative plastic-active enzymes.</title>
        <authorList>
            <person name="Diaz-Garcia L."/>
            <person name="Chuvochina M."/>
            <person name="Feuerriegel G."/>
            <person name="Bunk B."/>
            <person name="Sproer C."/>
            <person name="Streit W.R."/>
            <person name="Rodriguez L.M."/>
            <person name="Overmann J."/>
            <person name="Jimenez D.J."/>
        </authorList>
    </citation>
    <scope>NUCLEOTIDE SEQUENCE</scope>
    <source>
        <strain evidence="1">MAG 7</strain>
    </source>
</reference>
<dbReference type="Proteomes" id="UP001220610">
    <property type="component" value="Chromosome"/>
</dbReference>